<evidence type="ECO:0000256" key="4">
    <source>
        <dbReference type="SAM" id="MobiDB-lite"/>
    </source>
</evidence>
<feature type="region of interest" description="Disordered" evidence="4">
    <location>
        <begin position="417"/>
        <end position="441"/>
    </location>
</feature>
<comment type="similarity">
    <text evidence="1">Belongs to the glycosyltransferase 2 family.</text>
</comment>
<keyword evidence="3" id="KW-0808">Transferase</keyword>
<keyword evidence="5" id="KW-0812">Transmembrane</keyword>
<dbReference type="SUPFAM" id="SSF53448">
    <property type="entry name" value="Nucleotide-diphospho-sugar transferases"/>
    <property type="match status" value="1"/>
</dbReference>
<comment type="caution">
    <text evidence="6">The sequence shown here is derived from an EMBL/GenBank/DDBJ whole genome shotgun (WGS) entry which is preliminary data.</text>
</comment>
<evidence type="ECO:0000313" key="7">
    <source>
        <dbReference type="Proteomes" id="UP000632138"/>
    </source>
</evidence>
<keyword evidence="7" id="KW-1185">Reference proteome</keyword>
<dbReference type="RefSeq" id="WP_203381123.1">
    <property type="nucleotide sequence ID" value="NZ_JAENHP010000018.1"/>
</dbReference>
<dbReference type="Pfam" id="PF13641">
    <property type="entry name" value="Glyco_tranf_2_3"/>
    <property type="match status" value="1"/>
</dbReference>
<accession>A0ABS2AMQ6</accession>
<feature type="transmembrane region" description="Helical" evidence="5">
    <location>
        <begin position="320"/>
        <end position="342"/>
    </location>
</feature>
<feature type="transmembrane region" description="Helical" evidence="5">
    <location>
        <begin position="348"/>
        <end position="365"/>
    </location>
</feature>
<evidence type="ECO:0000256" key="1">
    <source>
        <dbReference type="ARBA" id="ARBA00006739"/>
    </source>
</evidence>
<dbReference type="InterPro" id="IPR029044">
    <property type="entry name" value="Nucleotide-diphossugar_trans"/>
</dbReference>
<dbReference type="Gene3D" id="3.90.550.10">
    <property type="entry name" value="Spore Coat Polysaccharide Biosynthesis Protein SpsA, Chain A"/>
    <property type="match status" value="1"/>
</dbReference>
<keyword evidence="5" id="KW-1133">Transmembrane helix</keyword>
<name>A0ABS2AMQ6_9ACTN</name>
<evidence type="ECO:0000313" key="6">
    <source>
        <dbReference type="EMBL" id="MBM2621137.1"/>
    </source>
</evidence>
<dbReference type="EMBL" id="JAENHP010000018">
    <property type="protein sequence ID" value="MBM2621137.1"/>
    <property type="molecule type" value="Genomic_DNA"/>
</dbReference>
<sequence length="458" mass="50796">MWFDKLASRRVFFICTVIAGAFFLGLIAATWHFRGRIDHPALLTFWWISNGAVIYSLYPLARNRRRAGSGSVTGRVVAVVSVHEQNESDLRACIWSILNQSRVVVDEVHVVDDGSTHAPVQPFAHPRVRWHRTEHGGARAAQRYVLDRLDPEDWDFVMAVDGNCVLDEHAVECQLREFAQPNVVATTAMVVMRNGGHNMLTRLVDLNTGTGVMRPTRRSALRAVQIGPGALSVYRARVLFEHERPVVDPAADGDDHCLARYPDLDGEVVPVPEAIVWTTAPTDFATVRRQLMRTAARRWRVLATTLAPEPPNRNRTRAIVLLRLLCGPAWVFCAVVLLVEAASGETSQAPWLILYGALYLLVRYAKAGHYLAVRPAMSRSEKLRTWILLTPVEAVCNLLGVGAIRFLALFPSRASGRPDGEPYGRSPLELPSAEGDTALPVGSTTVYYSGYMSEKTNS</sequence>
<keyword evidence="2" id="KW-0328">Glycosyltransferase</keyword>
<evidence type="ECO:0000256" key="2">
    <source>
        <dbReference type="ARBA" id="ARBA00022676"/>
    </source>
</evidence>
<evidence type="ECO:0000256" key="3">
    <source>
        <dbReference type="ARBA" id="ARBA00022679"/>
    </source>
</evidence>
<feature type="transmembrane region" description="Helical" evidence="5">
    <location>
        <begin position="12"/>
        <end position="33"/>
    </location>
</feature>
<dbReference type="PANTHER" id="PTHR43630:SF1">
    <property type="entry name" value="POLY-BETA-1,6-N-ACETYL-D-GLUCOSAMINE SYNTHASE"/>
    <property type="match status" value="1"/>
</dbReference>
<feature type="transmembrane region" description="Helical" evidence="5">
    <location>
        <begin position="386"/>
        <end position="408"/>
    </location>
</feature>
<protein>
    <submittedName>
        <fullName evidence="6">Glycosyltransferase</fullName>
    </submittedName>
</protein>
<reference evidence="6 7" key="1">
    <citation type="submission" date="2021-01" db="EMBL/GenBank/DDBJ databases">
        <title>Actinoplanes sp. nov. LDG1-06 isolated from lichen.</title>
        <authorList>
            <person name="Saeng-In P."/>
            <person name="Phongsopitanun W."/>
            <person name="Kanchanasin P."/>
            <person name="Yuki M."/>
            <person name="Kudo T."/>
            <person name="Ohkuma M."/>
            <person name="Tanasupawat S."/>
        </authorList>
    </citation>
    <scope>NUCLEOTIDE SEQUENCE [LARGE SCALE GENOMIC DNA]</scope>
    <source>
        <strain evidence="6 7">LDG1-06</strain>
    </source>
</reference>
<keyword evidence="5" id="KW-0472">Membrane</keyword>
<evidence type="ECO:0000256" key="5">
    <source>
        <dbReference type="SAM" id="Phobius"/>
    </source>
</evidence>
<feature type="transmembrane region" description="Helical" evidence="5">
    <location>
        <begin position="39"/>
        <end position="58"/>
    </location>
</feature>
<organism evidence="6 7">
    <name type="scientific">Paractinoplanes ovalisporus</name>
    <dbReference type="NCBI Taxonomy" id="2810368"/>
    <lineage>
        <taxon>Bacteria</taxon>
        <taxon>Bacillati</taxon>
        <taxon>Actinomycetota</taxon>
        <taxon>Actinomycetes</taxon>
        <taxon>Micromonosporales</taxon>
        <taxon>Micromonosporaceae</taxon>
        <taxon>Paractinoplanes</taxon>
    </lineage>
</organism>
<dbReference type="Proteomes" id="UP000632138">
    <property type="component" value="Unassembled WGS sequence"/>
</dbReference>
<dbReference type="PANTHER" id="PTHR43630">
    <property type="entry name" value="POLY-BETA-1,6-N-ACETYL-D-GLUCOSAMINE SYNTHASE"/>
    <property type="match status" value="1"/>
</dbReference>
<proteinExistence type="inferred from homology"/>
<gene>
    <name evidence="6" type="ORF">JIG36_37115</name>
</gene>